<reference evidence="1 3" key="1">
    <citation type="submission" date="2014-07" db="EMBL/GenBank/DDBJ databases">
        <title>Genome of Flavobacterium hydatis DSM 2063.</title>
        <authorList>
            <person name="Pipes S.E."/>
            <person name="Stropko S.J."/>
            <person name="Newman J.D."/>
        </authorList>
    </citation>
    <scope>NUCLEOTIDE SEQUENCE [LARGE SCALE GENOMIC DNA]</scope>
    <source>
        <strain evidence="1 3">DSM 2063</strain>
    </source>
</reference>
<evidence type="ECO:0000313" key="4">
    <source>
        <dbReference type="Proteomes" id="UP000198424"/>
    </source>
</evidence>
<keyword evidence="4" id="KW-1185">Reference proteome</keyword>
<proteinExistence type="predicted"/>
<reference evidence="2 4" key="2">
    <citation type="submission" date="2016-11" db="EMBL/GenBank/DDBJ databases">
        <title>Whole genomes of Flavobacteriaceae.</title>
        <authorList>
            <person name="Stine C."/>
            <person name="Li C."/>
            <person name="Tadesse D."/>
        </authorList>
    </citation>
    <scope>NUCLEOTIDE SEQUENCE [LARGE SCALE GENOMIC DNA]</scope>
    <source>
        <strain evidence="2 4">ATCC 29551</strain>
    </source>
</reference>
<dbReference type="EMBL" id="JPRM01000035">
    <property type="protein sequence ID" value="KFF11474.1"/>
    <property type="molecule type" value="Genomic_DNA"/>
</dbReference>
<protein>
    <recommendedName>
        <fullName evidence="5">NACHT domain-containing protein</fullName>
    </recommendedName>
</protein>
<evidence type="ECO:0000313" key="2">
    <source>
        <dbReference type="EMBL" id="OXA93675.1"/>
    </source>
</evidence>
<evidence type="ECO:0000313" key="3">
    <source>
        <dbReference type="Proteomes" id="UP000028712"/>
    </source>
</evidence>
<dbReference type="eggNOG" id="COG5635">
    <property type="taxonomic scope" value="Bacteria"/>
</dbReference>
<gene>
    <name evidence="2" type="ORF">B0A62_13065</name>
    <name evidence="1" type="ORF">IW20_19500</name>
</gene>
<name>A0A086A460_FLAHY</name>
<dbReference type="RefSeq" id="WP_035626050.1">
    <property type="nucleotide sequence ID" value="NZ_JBEWQG010000002.1"/>
</dbReference>
<dbReference type="OrthoDB" id="7033509at2"/>
<comment type="caution">
    <text evidence="1">The sequence shown here is derived from an EMBL/GenBank/DDBJ whole genome shotgun (WGS) entry which is preliminary data.</text>
</comment>
<evidence type="ECO:0000313" key="1">
    <source>
        <dbReference type="EMBL" id="KFF11474.1"/>
    </source>
</evidence>
<organism evidence="1 3">
    <name type="scientific">Flavobacterium hydatis</name>
    <name type="common">Cytophaga aquatilis</name>
    <dbReference type="NCBI Taxonomy" id="991"/>
    <lineage>
        <taxon>Bacteria</taxon>
        <taxon>Pseudomonadati</taxon>
        <taxon>Bacteroidota</taxon>
        <taxon>Flavobacteriia</taxon>
        <taxon>Flavobacteriales</taxon>
        <taxon>Flavobacteriaceae</taxon>
        <taxon>Flavobacterium</taxon>
    </lineage>
</organism>
<sequence>MTENILMNEEEIRGKLLLPYLENLGFNTSEIVLEKSFSIRLGKTQRTTGLGKTNVMCSLALQNLVDKFVFFYNAALLTKSPLEHITQDLNGIFSSRNESDVVLKKLDNLGRFLNRDILIFIDAIDESADPNFSLELSEMALAARNLDKIKICISCKTSIWKSFLIPGDIKTHLYEELIKYHSPISTVQNCPAFLLEDFSNDEIKNVLPLYKNVFEFKGHISEKLHKELKNGFFLRIFSEEYSGRQVPEKINDRELIINMIDLDKIEDHPAFMKLFYHLLNENSFKPNLLKININDFDDWDYEYKLYED</sequence>
<dbReference type="EMBL" id="MUGY01000013">
    <property type="protein sequence ID" value="OXA93675.1"/>
    <property type="molecule type" value="Genomic_DNA"/>
</dbReference>
<evidence type="ECO:0008006" key="5">
    <source>
        <dbReference type="Google" id="ProtNLM"/>
    </source>
</evidence>
<dbReference type="Proteomes" id="UP000028712">
    <property type="component" value="Unassembled WGS sequence"/>
</dbReference>
<dbReference type="AlphaFoldDB" id="A0A086A460"/>
<dbReference type="Proteomes" id="UP000198424">
    <property type="component" value="Unassembled WGS sequence"/>
</dbReference>
<accession>A0A086A460</accession>
<dbReference type="eggNOG" id="COG4096">
    <property type="taxonomic scope" value="Bacteria"/>
</dbReference>